<dbReference type="InterPro" id="IPR000182">
    <property type="entry name" value="GNAT_dom"/>
</dbReference>
<dbReference type="PANTHER" id="PTHR47489:SF2">
    <property type="entry name" value="GCN5-RELATED N-ACETYLTRANSFERASE 5, CHLOROPLASTIC"/>
    <property type="match status" value="1"/>
</dbReference>
<dbReference type="Gene3D" id="3.40.630.30">
    <property type="match status" value="1"/>
</dbReference>
<keyword evidence="4" id="KW-1185">Reference proteome</keyword>
<gene>
    <name evidence="3" type="primary">LOC110708169</name>
</gene>
<reference evidence="3" key="1">
    <citation type="journal article" date="2017" name="Nature">
        <title>The genome of Chenopodium quinoa.</title>
        <authorList>
            <person name="Jarvis D.E."/>
            <person name="Ho Y.S."/>
            <person name="Lightfoot D.J."/>
            <person name="Schmoeckel S.M."/>
            <person name="Li B."/>
            <person name="Borm T.J.A."/>
            <person name="Ohyanagi H."/>
            <person name="Mineta K."/>
            <person name="Michell C.T."/>
            <person name="Saber N."/>
            <person name="Kharbatia N.M."/>
            <person name="Rupper R.R."/>
            <person name="Sharp A.R."/>
            <person name="Dally N."/>
            <person name="Boughton B.A."/>
            <person name="Woo Y.H."/>
            <person name="Gao G."/>
            <person name="Schijlen E.G.W.M."/>
            <person name="Guo X."/>
            <person name="Momin A.A."/>
            <person name="Negrao S."/>
            <person name="Al-Babili S."/>
            <person name="Gehring C."/>
            <person name="Roessner U."/>
            <person name="Jung C."/>
            <person name="Murphy K."/>
            <person name="Arold S.T."/>
            <person name="Gojobori T."/>
            <person name="van der Linden C.G."/>
            <person name="van Loo E.N."/>
            <person name="Jellen E.N."/>
            <person name="Maughan P.J."/>
            <person name="Tester M."/>
        </authorList>
    </citation>
    <scope>NUCLEOTIDE SEQUENCE [LARGE SCALE GENOMIC DNA]</scope>
    <source>
        <strain evidence="3">cv. PI 614886</strain>
    </source>
</reference>
<evidence type="ECO:0000256" key="1">
    <source>
        <dbReference type="SAM" id="MobiDB-lite"/>
    </source>
</evidence>
<dbReference type="OMA" id="EAAFNMY"/>
<dbReference type="EnsemblPlants" id="AUR62005324-RA">
    <property type="protein sequence ID" value="AUR62005324-RA:cds"/>
    <property type="gene ID" value="AUR62005324"/>
</dbReference>
<protein>
    <recommendedName>
        <fullName evidence="2">N-acetyltransferase domain-containing protein</fullName>
    </recommendedName>
</protein>
<dbReference type="PANTHER" id="PTHR47489">
    <property type="entry name" value="ACYL-COA N-ACYLTRANSFERASES (NAT) SUPERFAMILY PROTEIN"/>
    <property type="match status" value="1"/>
</dbReference>
<dbReference type="Proteomes" id="UP000596660">
    <property type="component" value="Unplaced"/>
</dbReference>
<accession>A0A803L0D6</accession>
<dbReference type="OrthoDB" id="2017234at2759"/>
<dbReference type="CDD" id="cd04301">
    <property type="entry name" value="NAT_SF"/>
    <property type="match status" value="1"/>
</dbReference>
<dbReference type="Gramene" id="AUR62005324-RA">
    <property type="protein sequence ID" value="AUR62005324-RA:cds"/>
    <property type="gene ID" value="AUR62005324"/>
</dbReference>
<sequence length="342" mass="38358">MAATLFLLPIADSHHHPTFQSKFSPKSKLQPLFLSPSKRSNQSNFNSQFTRFSTSSSSSDHPSSSPQSSIAYNTQNPLKFSHFLTDNELQKLQFLENYSYSCKLPSGYLSIRVMKDMELNVTVELLAESFAESMFLPNMYLTVLGFLIKQYLIERRGLMPHCVTLLGFFRGEEGNVDVDGDGEGREEELAGTVEVSFDRRGANSSPPTPTPPKDCPYICNMTVKDRLRRRGIGWHLLKASEELISNMSSSRNVYLHCRMIDSAPFNMYKKAGYAIAKTDSFLVLLTLQRRKHLMCKELPALSKPLETVVAGDGEEDPSLNDGAESEPLLFNEVLQSSLDMDG</sequence>
<dbReference type="Pfam" id="PF00583">
    <property type="entry name" value="Acetyltransf_1"/>
    <property type="match status" value="1"/>
</dbReference>
<evidence type="ECO:0000313" key="3">
    <source>
        <dbReference type="EnsemblPlants" id="AUR62005324-RA:cds"/>
    </source>
</evidence>
<proteinExistence type="predicted"/>
<organism evidence="3 4">
    <name type="scientific">Chenopodium quinoa</name>
    <name type="common">Quinoa</name>
    <dbReference type="NCBI Taxonomy" id="63459"/>
    <lineage>
        <taxon>Eukaryota</taxon>
        <taxon>Viridiplantae</taxon>
        <taxon>Streptophyta</taxon>
        <taxon>Embryophyta</taxon>
        <taxon>Tracheophyta</taxon>
        <taxon>Spermatophyta</taxon>
        <taxon>Magnoliopsida</taxon>
        <taxon>eudicotyledons</taxon>
        <taxon>Gunneridae</taxon>
        <taxon>Pentapetalae</taxon>
        <taxon>Caryophyllales</taxon>
        <taxon>Chenopodiaceae</taxon>
        <taxon>Chenopodioideae</taxon>
        <taxon>Atripliceae</taxon>
        <taxon>Chenopodium</taxon>
    </lineage>
</organism>
<dbReference type="SUPFAM" id="SSF55729">
    <property type="entry name" value="Acyl-CoA N-acyltransferases (Nat)"/>
    <property type="match status" value="1"/>
</dbReference>
<evidence type="ECO:0000259" key="2">
    <source>
        <dbReference type="Pfam" id="PF00583"/>
    </source>
</evidence>
<name>A0A803L0D6_CHEQI</name>
<feature type="region of interest" description="Disordered" evidence="1">
    <location>
        <begin position="50"/>
        <end position="69"/>
    </location>
</feature>
<reference evidence="3" key="2">
    <citation type="submission" date="2021-03" db="UniProtKB">
        <authorList>
            <consortium name="EnsemblPlants"/>
        </authorList>
    </citation>
    <scope>IDENTIFICATION</scope>
</reference>
<dbReference type="AlphaFoldDB" id="A0A803L0D6"/>
<dbReference type="RefSeq" id="XP_021741955.1">
    <property type="nucleotide sequence ID" value="XM_021886263.1"/>
</dbReference>
<dbReference type="InterPro" id="IPR016181">
    <property type="entry name" value="Acyl_CoA_acyltransferase"/>
</dbReference>
<dbReference type="KEGG" id="cqi:110708169"/>
<dbReference type="GeneID" id="110708169"/>
<feature type="domain" description="N-acetyltransferase" evidence="2">
    <location>
        <begin position="186"/>
        <end position="273"/>
    </location>
</feature>
<dbReference type="GO" id="GO:0016747">
    <property type="term" value="F:acyltransferase activity, transferring groups other than amino-acyl groups"/>
    <property type="evidence" value="ECO:0007669"/>
    <property type="project" value="InterPro"/>
</dbReference>
<evidence type="ECO:0000313" key="4">
    <source>
        <dbReference type="Proteomes" id="UP000596660"/>
    </source>
</evidence>